<gene>
    <name evidence="2" type="ORF">DEVEQU_02901</name>
</gene>
<dbReference type="EMBL" id="UZWD01000035">
    <property type="protein sequence ID" value="VDS05758.1"/>
    <property type="molecule type" value="Genomic_DNA"/>
</dbReference>
<accession>A0A3S4DRU6</accession>
<sequence length="143" mass="15627">MSEMTAKDIIATLGMERHPEGGWFVQTFKDAESVDGRARSTCIYYLLEEGEVSQWHRVDAVEVWHWYAGAPIALSISGGVGIDEHILGPELGKGERPQVVVPHLGWQSARSLGAWTLVGCTVAPGFEFSGFELAEKGWSPKAV</sequence>
<dbReference type="SUPFAM" id="SSF51182">
    <property type="entry name" value="RmlC-like cupins"/>
    <property type="match status" value="1"/>
</dbReference>
<dbReference type="CDD" id="cd06121">
    <property type="entry name" value="cupin_YML079wp"/>
    <property type="match status" value="1"/>
</dbReference>
<evidence type="ECO:0000313" key="3">
    <source>
        <dbReference type="Proteomes" id="UP000268844"/>
    </source>
</evidence>
<evidence type="ECO:0000313" key="2">
    <source>
        <dbReference type="EMBL" id="VDS05758.1"/>
    </source>
</evidence>
<dbReference type="InterPro" id="IPR039935">
    <property type="entry name" value="YML079W-like"/>
</dbReference>
<organism evidence="2 3">
    <name type="scientific">Devosia equisanguinis</name>
    <dbReference type="NCBI Taxonomy" id="2490941"/>
    <lineage>
        <taxon>Bacteria</taxon>
        <taxon>Pseudomonadati</taxon>
        <taxon>Pseudomonadota</taxon>
        <taxon>Alphaproteobacteria</taxon>
        <taxon>Hyphomicrobiales</taxon>
        <taxon>Devosiaceae</taxon>
        <taxon>Devosia</taxon>
    </lineage>
</organism>
<dbReference type="Proteomes" id="UP000268844">
    <property type="component" value="Unassembled WGS sequence"/>
</dbReference>
<dbReference type="AlphaFoldDB" id="A0A3S4DRU6"/>
<dbReference type="Pfam" id="PF06172">
    <property type="entry name" value="Cupin_5"/>
    <property type="match status" value="1"/>
</dbReference>
<dbReference type="OrthoDB" id="9798288at2"/>
<proteinExistence type="predicted"/>
<keyword evidence="3" id="KW-1185">Reference proteome</keyword>
<dbReference type="InterPro" id="IPR009327">
    <property type="entry name" value="Cupin_DUF985"/>
</dbReference>
<dbReference type="PANTHER" id="PTHR33387:SF3">
    <property type="entry name" value="DUF985 DOMAIN-CONTAINING PROTEIN"/>
    <property type="match status" value="1"/>
</dbReference>
<name>A0A3S4DRU6_9HYPH</name>
<protein>
    <recommendedName>
        <fullName evidence="1">DUF985 domain-containing protein</fullName>
    </recommendedName>
</protein>
<evidence type="ECO:0000259" key="1">
    <source>
        <dbReference type="Pfam" id="PF06172"/>
    </source>
</evidence>
<dbReference type="Gene3D" id="2.60.120.10">
    <property type="entry name" value="Jelly Rolls"/>
    <property type="match status" value="1"/>
</dbReference>
<dbReference type="PANTHER" id="PTHR33387">
    <property type="entry name" value="RMLC-LIKE JELLY ROLL FOLD PROTEIN"/>
    <property type="match status" value="1"/>
</dbReference>
<dbReference type="InterPro" id="IPR011051">
    <property type="entry name" value="RmlC_Cupin_sf"/>
</dbReference>
<dbReference type="InterPro" id="IPR014710">
    <property type="entry name" value="RmlC-like_jellyroll"/>
</dbReference>
<feature type="domain" description="DUF985" evidence="1">
    <location>
        <begin position="8"/>
        <end position="134"/>
    </location>
</feature>
<reference evidence="2 3" key="1">
    <citation type="submission" date="2018-12" db="EMBL/GenBank/DDBJ databases">
        <authorList>
            <person name="Criscuolo A."/>
        </authorList>
    </citation>
    <scope>NUCLEOTIDE SEQUENCE [LARGE SCALE GENOMIC DNA]</scope>
    <source>
        <strain evidence="2">ACIP1116281</strain>
    </source>
</reference>